<comment type="caution">
    <text evidence="9">The sequence shown here is derived from an EMBL/GenBank/DDBJ whole genome shotgun (WGS) entry which is preliminary data.</text>
</comment>
<evidence type="ECO:0000256" key="1">
    <source>
        <dbReference type="ARBA" id="ARBA00000815"/>
    </source>
</evidence>
<dbReference type="GO" id="GO:0008253">
    <property type="term" value="F:5'-nucleotidase activity"/>
    <property type="evidence" value="ECO:0007669"/>
    <property type="project" value="UniProtKB-UniRule"/>
</dbReference>
<evidence type="ECO:0000256" key="6">
    <source>
        <dbReference type="ARBA" id="ARBA00022801"/>
    </source>
</evidence>
<dbReference type="InterPro" id="IPR030048">
    <property type="entry name" value="SurE"/>
</dbReference>
<dbReference type="Proteomes" id="UP000231912">
    <property type="component" value="Unassembled WGS sequence"/>
</dbReference>
<protein>
    <recommendedName>
        <fullName evidence="7">5'-nucleotidase SurE</fullName>
        <ecNumber evidence="7">3.1.3.5</ecNumber>
    </recommendedName>
    <alternativeName>
        <fullName evidence="7">Nucleoside 5'-monophosphate phosphohydrolase</fullName>
    </alternativeName>
</protein>
<dbReference type="InterPro" id="IPR002828">
    <property type="entry name" value="SurE-like_Pase/nucleotidase"/>
</dbReference>
<comment type="subcellular location">
    <subcellularLocation>
        <location evidence="7">Cytoplasm</location>
    </subcellularLocation>
</comment>
<dbReference type="EC" id="3.1.3.5" evidence="7"/>
<evidence type="ECO:0000313" key="9">
    <source>
        <dbReference type="EMBL" id="PJZ67267.1"/>
    </source>
</evidence>
<comment type="catalytic activity">
    <reaction evidence="1 7">
        <text>a ribonucleoside 5'-phosphate + H2O = a ribonucleoside + phosphate</text>
        <dbReference type="Rhea" id="RHEA:12484"/>
        <dbReference type="ChEBI" id="CHEBI:15377"/>
        <dbReference type="ChEBI" id="CHEBI:18254"/>
        <dbReference type="ChEBI" id="CHEBI:43474"/>
        <dbReference type="ChEBI" id="CHEBI:58043"/>
        <dbReference type="EC" id="3.1.3.5"/>
    </reaction>
</comment>
<comment type="similarity">
    <text evidence="2 7">Belongs to the SurE nucleotidase family.</text>
</comment>
<comment type="cofactor">
    <cofactor evidence="7">
        <name>a divalent metal cation</name>
        <dbReference type="ChEBI" id="CHEBI:60240"/>
    </cofactor>
    <text evidence="7">Binds 1 divalent metal cation per subunit.</text>
</comment>
<feature type="binding site" evidence="7">
    <location>
        <position position="39"/>
    </location>
    <ligand>
        <name>a divalent metal cation</name>
        <dbReference type="ChEBI" id="CHEBI:60240"/>
    </ligand>
</feature>
<feature type="binding site" evidence="7">
    <location>
        <position position="91"/>
    </location>
    <ligand>
        <name>a divalent metal cation</name>
        <dbReference type="ChEBI" id="CHEBI:60240"/>
    </ligand>
</feature>
<dbReference type="PANTHER" id="PTHR30457">
    <property type="entry name" value="5'-NUCLEOTIDASE SURE"/>
    <property type="match status" value="1"/>
</dbReference>
<feature type="binding site" evidence="7">
    <location>
        <position position="8"/>
    </location>
    <ligand>
        <name>a divalent metal cation</name>
        <dbReference type="ChEBI" id="CHEBI:60240"/>
    </ligand>
</feature>
<evidence type="ECO:0000256" key="7">
    <source>
        <dbReference type="HAMAP-Rule" id="MF_00060"/>
    </source>
</evidence>
<evidence type="ECO:0000256" key="2">
    <source>
        <dbReference type="ARBA" id="ARBA00011062"/>
    </source>
</evidence>
<dbReference type="HAMAP" id="MF_00060">
    <property type="entry name" value="SurE"/>
    <property type="match status" value="1"/>
</dbReference>
<dbReference type="GO" id="GO:0046872">
    <property type="term" value="F:metal ion binding"/>
    <property type="evidence" value="ECO:0007669"/>
    <property type="project" value="UniProtKB-UniRule"/>
</dbReference>
<evidence type="ECO:0000256" key="4">
    <source>
        <dbReference type="ARBA" id="ARBA00022723"/>
    </source>
</evidence>
<gene>
    <name evidence="7 9" type="primary">surE</name>
    <name evidence="9" type="ORF">CH371_04240</name>
</gene>
<keyword evidence="3 7" id="KW-0963">Cytoplasm</keyword>
<evidence type="ECO:0000256" key="3">
    <source>
        <dbReference type="ARBA" id="ARBA00022490"/>
    </source>
</evidence>
<comment type="function">
    <text evidence="7">Nucleotidase that shows phosphatase activity on nucleoside 5'-monophosphates.</text>
</comment>
<dbReference type="AlphaFoldDB" id="A0A2M9ZFZ7"/>
<dbReference type="GO" id="GO:0004309">
    <property type="term" value="F:exopolyphosphatase activity"/>
    <property type="evidence" value="ECO:0007669"/>
    <property type="project" value="TreeGrafter"/>
</dbReference>
<dbReference type="GO" id="GO:0008254">
    <property type="term" value="F:3'-nucleotidase activity"/>
    <property type="evidence" value="ECO:0007669"/>
    <property type="project" value="TreeGrafter"/>
</dbReference>
<feature type="domain" description="Survival protein SurE-like phosphatase/nucleotidase" evidence="8">
    <location>
        <begin position="3"/>
        <end position="182"/>
    </location>
</feature>
<feature type="binding site" evidence="7">
    <location>
        <position position="9"/>
    </location>
    <ligand>
        <name>a divalent metal cation</name>
        <dbReference type="ChEBI" id="CHEBI:60240"/>
    </ligand>
</feature>
<dbReference type="Pfam" id="PF01975">
    <property type="entry name" value="SurE"/>
    <property type="match status" value="1"/>
</dbReference>
<name>A0A2M9ZFZ7_9LEPT</name>
<dbReference type="NCBIfam" id="TIGR00087">
    <property type="entry name" value="surE"/>
    <property type="match status" value="1"/>
</dbReference>
<organism evidence="9 10">
    <name type="scientific">Leptospira wolffii</name>
    <dbReference type="NCBI Taxonomy" id="409998"/>
    <lineage>
        <taxon>Bacteria</taxon>
        <taxon>Pseudomonadati</taxon>
        <taxon>Spirochaetota</taxon>
        <taxon>Spirochaetia</taxon>
        <taxon>Leptospirales</taxon>
        <taxon>Leptospiraceae</taxon>
        <taxon>Leptospira</taxon>
    </lineage>
</organism>
<dbReference type="EMBL" id="NPDT01000001">
    <property type="protein sequence ID" value="PJZ67267.1"/>
    <property type="molecule type" value="Genomic_DNA"/>
</dbReference>
<dbReference type="SUPFAM" id="SSF64167">
    <property type="entry name" value="SurE-like"/>
    <property type="match status" value="1"/>
</dbReference>
<evidence type="ECO:0000256" key="5">
    <source>
        <dbReference type="ARBA" id="ARBA00022741"/>
    </source>
</evidence>
<proteinExistence type="inferred from homology"/>
<evidence type="ECO:0000313" key="10">
    <source>
        <dbReference type="Proteomes" id="UP000231912"/>
    </source>
</evidence>
<accession>A0A2M9ZFZ7</accession>
<dbReference type="GO" id="GO:0000166">
    <property type="term" value="F:nucleotide binding"/>
    <property type="evidence" value="ECO:0007669"/>
    <property type="project" value="UniProtKB-KW"/>
</dbReference>
<reference evidence="9 10" key="1">
    <citation type="submission" date="2017-07" db="EMBL/GenBank/DDBJ databases">
        <title>Leptospira spp. isolated from tropical soils.</title>
        <authorList>
            <person name="Thibeaux R."/>
            <person name="Iraola G."/>
            <person name="Ferres I."/>
            <person name="Bierque E."/>
            <person name="Girault D."/>
            <person name="Soupe-Gilbert M.-E."/>
            <person name="Picardeau M."/>
            <person name="Goarant C."/>
        </authorList>
    </citation>
    <scope>NUCLEOTIDE SEQUENCE [LARGE SCALE GENOMIC DNA]</scope>
    <source>
        <strain evidence="9 10">FH2-C-A2</strain>
    </source>
</reference>
<dbReference type="InterPro" id="IPR036523">
    <property type="entry name" value="SurE-like_sf"/>
</dbReference>
<keyword evidence="4 7" id="KW-0479">Metal-binding</keyword>
<dbReference type="PANTHER" id="PTHR30457:SF12">
    <property type="entry name" value="5'_3'-NUCLEOTIDASE SURE"/>
    <property type="match status" value="1"/>
</dbReference>
<evidence type="ECO:0000259" key="8">
    <source>
        <dbReference type="Pfam" id="PF01975"/>
    </source>
</evidence>
<dbReference type="GO" id="GO:0005737">
    <property type="term" value="C:cytoplasm"/>
    <property type="evidence" value="ECO:0007669"/>
    <property type="project" value="UniProtKB-SubCell"/>
</dbReference>
<keyword evidence="5 7" id="KW-0547">Nucleotide-binding</keyword>
<dbReference type="Gene3D" id="3.40.1210.10">
    <property type="entry name" value="Survival protein SurE-like phosphatase/nucleotidase"/>
    <property type="match status" value="1"/>
</dbReference>
<keyword evidence="6 7" id="KW-0378">Hydrolase</keyword>
<sequence>MNILITNDDGITSNGILALENVLGKKHNTFLIAPLKERSATSMALSIYDSLRVEKVNENHYIVDGYPVDCVNIGLHGNIFPKIDAVLSGINRGVNMGHDVHYSGTVGAARHGAIHNRISLAISSGNVDKTYDFLSEAELVSEILDAWSDHFQSGTVYNINIPLRFERDLSSIETVSLGKRTYVDTYHSNPIIGGISDFYLGGSELGHVEEPGTDFDTFFRGKVALTPLGLNQTYEPELENFRKKIRSKSEYKNG</sequence>
<dbReference type="RefSeq" id="WP_100757769.1">
    <property type="nucleotide sequence ID" value="NZ_NPDT01000001.1"/>
</dbReference>